<protein>
    <submittedName>
        <fullName evidence="2">Uncharacterized protein</fullName>
    </submittedName>
</protein>
<accession>A0A9P1JPQ4</accession>
<dbReference type="Proteomes" id="UP000007319">
    <property type="component" value="Chromosome"/>
</dbReference>
<dbReference type="AlphaFoldDB" id="A0A9P1JPQ4"/>
<dbReference type="KEGG" id="abs:AZOBR_50010"/>
<organism evidence="2 3">
    <name type="scientific">Azospirillum baldaniorum</name>
    <dbReference type="NCBI Taxonomy" id="1064539"/>
    <lineage>
        <taxon>Bacteria</taxon>
        <taxon>Pseudomonadati</taxon>
        <taxon>Pseudomonadota</taxon>
        <taxon>Alphaproteobacteria</taxon>
        <taxon>Rhodospirillales</taxon>
        <taxon>Azospirillaceae</taxon>
        <taxon>Azospirillum</taxon>
    </lineage>
</organism>
<reference evidence="2 3" key="1">
    <citation type="journal article" date="2011" name="PLoS Genet.">
        <title>Azospirillum genomes reveal transition of bacteria from aquatic to terrestrial environments.</title>
        <authorList>
            <person name="Wisniewski-Dye F."/>
            <person name="Borziak K."/>
            <person name="Khalsa-Moyers G."/>
            <person name="Alexandre G."/>
            <person name="Sukharnikov L.O."/>
            <person name="Wuichet K."/>
            <person name="Hurst G.B."/>
            <person name="McDonald W.H."/>
            <person name="Robertson J.S."/>
            <person name="Barbe V."/>
            <person name="Calteau A."/>
            <person name="Rouy Z."/>
            <person name="Mangenot S."/>
            <person name="Prigent-Combaret C."/>
            <person name="Normand P."/>
            <person name="Boyer M."/>
            <person name="Siguier P."/>
            <person name="Dessaux Y."/>
            <person name="Elmerich C."/>
            <person name="Condemine G."/>
            <person name="Krishnen G."/>
            <person name="Kennedy I."/>
            <person name="Paterson A.H."/>
            <person name="Gonzalez V."/>
            <person name="Mavingui P."/>
            <person name="Zhulin I.B."/>
        </authorList>
    </citation>
    <scope>NUCLEOTIDE SEQUENCE [LARGE SCALE GENOMIC DNA]</scope>
    <source>
        <strain evidence="2 3">Sp245</strain>
    </source>
</reference>
<evidence type="ECO:0000313" key="2">
    <source>
        <dbReference type="EMBL" id="CCC97286.1"/>
    </source>
</evidence>
<dbReference type="EMBL" id="HE577327">
    <property type="protein sequence ID" value="CCC97286.1"/>
    <property type="molecule type" value="Genomic_DNA"/>
</dbReference>
<feature type="region of interest" description="Disordered" evidence="1">
    <location>
        <begin position="1"/>
        <end position="24"/>
    </location>
</feature>
<evidence type="ECO:0000256" key="1">
    <source>
        <dbReference type="SAM" id="MobiDB-lite"/>
    </source>
</evidence>
<keyword evidence="3" id="KW-1185">Reference proteome</keyword>
<gene>
    <name evidence="2" type="ORF">AZOBR_50010</name>
</gene>
<sequence length="24" mass="2538">MEGRPGHAGRGSHTLYDSPRATPS</sequence>
<proteinExistence type="predicted"/>
<name>A0A9P1JPQ4_9PROT</name>
<evidence type="ECO:0000313" key="3">
    <source>
        <dbReference type="Proteomes" id="UP000007319"/>
    </source>
</evidence>